<evidence type="ECO:0000256" key="2">
    <source>
        <dbReference type="ARBA" id="ARBA00023315"/>
    </source>
</evidence>
<evidence type="ECO:0000313" key="6">
    <source>
        <dbReference type="Proteomes" id="UP000183203"/>
    </source>
</evidence>
<reference evidence="5 6" key="1">
    <citation type="submission" date="2016-09" db="EMBL/GenBank/DDBJ databases">
        <authorList>
            <person name="Capua I."/>
            <person name="De Benedictis P."/>
            <person name="Joannis T."/>
            <person name="Lombin L.H."/>
            <person name="Cattoli G."/>
        </authorList>
    </citation>
    <scope>NUCLEOTIDE SEQUENCE [LARGE SCALE GENOMIC DNA]</scope>
    <source>
        <strain evidence="5 6">NIO-1002</strain>
    </source>
</reference>
<keyword evidence="2" id="KW-0012">Acyltransferase</keyword>
<dbReference type="InterPro" id="IPR016181">
    <property type="entry name" value="Acyl_CoA_acyltransferase"/>
</dbReference>
<protein>
    <submittedName>
        <fullName evidence="5">Ribosomal-protein-alanine N-acetyltransferase</fullName>
    </submittedName>
</protein>
<dbReference type="GO" id="GO:0008080">
    <property type="term" value="F:N-acetyltransferase activity"/>
    <property type="evidence" value="ECO:0007669"/>
    <property type="project" value="InterPro"/>
</dbReference>
<evidence type="ECO:0000313" key="5">
    <source>
        <dbReference type="EMBL" id="SDB85675.1"/>
    </source>
</evidence>
<dbReference type="AlphaFoldDB" id="A0A1G6GVF9"/>
<organism evidence="5 6">
    <name type="scientific">Microbacterium enclense</name>
    <dbReference type="NCBI Taxonomy" id="993073"/>
    <lineage>
        <taxon>Bacteria</taxon>
        <taxon>Bacillati</taxon>
        <taxon>Actinomycetota</taxon>
        <taxon>Actinomycetes</taxon>
        <taxon>Micrococcales</taxon>
        <taxon>Microbacteriaceae</taxon>
        <taxon>Microbacterium</taxon>
    </lineage>
</organism>
<feature type="region of interest" description="Disordered" evidence="3">
    <location>
        <begin position="201"/>
        <end position="220"/>
    </location>
</feature>
<dbReference type="Gene3D" id="3.40.630.30">
    <property type="match status" value="1"/>
</dbReference>
<accession>A0A1G6GVF9</accession>
<dbReference type="InterPro" id="IPR006464">
    <property type="entry name" value="AcTrfase_RimI/Ard1"/>
</dbReference>
<evidence type="ECO:0000256" key="3">
    <source>
        <dbReference type="SAM" id="MobiDB-lite"/>
    </source>
</evidence>
<dbReference type="STRING" id="993073.AS029_02315"/>
<dbReference type="OrthoDB" id="529907at2"/>
<name>A0A1G6GVF9_9MICO</name>
<sequence>MSTRTATVADLDAIMTLERASFPTDAWSDAMMREELASPHGWYVVIEELGRVVGYAGLRAVRGARDADVQTITISESARGRGRGRALLGNLLDEAVRRGVHEVFLEVRADNPVAQKLYLSEGFVEVGRRPRYYQPDDVDALVMQLDLRGWAARRAETASAGPLLTGSESAAVPASEPGALRDAEAGGLQGAETGELEKADAIDGAGHPAFPTPISGKGWC</sequence>
<dbReference type="CDD" id="cd04301">
    <property type="entry name" value="NAT_SF"/>
    <property type="match status" value="1"/>
</dbReference>
<dbReference type="NCBIfam" id="TIGR01575">
    <property type="entry name" value="rimI"/>
    <property type="match status" value="1"/>
</dbReference>
<gene>
    <name evidence="5" type="ORF">SAMN05216418_0706</name>
</gene>
<dbReference type="Proteomes" id="UP000183203">
    <property type="component" value="Unassembled WGS sequence"/>
</dbReference>
<dbReference type="InterPro" id="IPR000182">
    <property type="entry name" value="GNAT_dom"/>
</dbReference>
<dbReference type="PROSITE" id="PS51186">
    <property type="entry name" value="GNAT"/>
    <property type="match status" value="1"/>
</dbReference>
<feature type="domain" description="N-acetyltransferase" evidence="4">
    <location>
        <begin position="1"/>
        <end position="148"/>
    </location>
</feature>
<evidence type="ECO:0000256" key="1">
    <source>
        <dbReference type="ARBA" id="ARBA00022679"/>
    </source>
</evidence>
<dbReference type="Pfam" id="PF00583">
    <property type="entry name" value="Acetyltransf_1"/>
    <property type="match status" value="1"/>
</dbReference>
<evidence type="ECO:0000259" key="4">
    <source>
        <dbReference type="PROSITE" id="PS51186"/>
    </source>
</evidence>
<keyword evidence="1 5" id="KW-0808">Transferase</keyword>
<dbReference type="InterPro" id="IPR050832">
    <property type="entry name" value="Bact_Acetyltransf"/>
</dbReference>
<dbReference type="PANTHER" id="PTHR43877">
    <property type="entry name" value="AMINOALKYLPHOSPHONATE N-ACETYLTRANSFERASE-RELATED-RELATED"/>
    <property type="match status" value="1"/>
</dbReference>
<dbReference type="SUPFAM" id="SSF55729">
    <property type="entry name" value="Acyl-CoA N-acyltransferases (Nat)"/>
    <property type="match status" value="1"/>
</dbReference>
<dbReference type="RefSeq" id="WP_058230960.1">
    <property type="nucleotide sequence ID" value="NZ_FMYG01000001.1"/>
</dbReference>
<dbReference type="EMBL" id="FMYG01000001">
    <property type="protein sequence ID" value="SDB85675.1"/>
    <property type="molecule type" value="Genomic_DNA"/>
</dbReference>
<proteinExistence type="predicted"/>